<dbReference type="PANTHER" id="PTHR11373:SF40">
    <property type="entry name" value="DEOXYGUANOSINETRIPHOSPHATE TRIPHOSPHOHYDROLASE-LIKE PROTEIN 2"/>
    <property type="match status" value="1"/>
</dbReference>
<dbReference type="RefSeq" id="WP_078319673.1">
    <property type="nucleotide sequence ID" value="NZ_FXTS01000003.1"/>
</dbReference>
<dbReference type="Gene3D" id="1.10.3550.10">
    <property type="entry name" value="eoxyguanosinetriphosphate triphosphohydrolase domain-like"/>
    <property type="match status" value="1"/>
</dbReference>
<dbReference type="Proteomes" id="UP000190064">
    <property type="component" value="Unassembled WGS sequence"/>
</dbReference>
<evidence type="ECO:0000313" key="3">
    <source>
        <dbReference type="EMBL" id="OOV87311.1"/>
    </source>
</evidence>
<evidence type="ECO:0000259" key="2">
    <source>
        <dbReference type="PROSITE" id="PS51831"/>
    </source>
</evidence>
<dbReference type="Gene3D" id="1.10.3210.10">
    <property type="entry name" value="Hypothetical protein af1432"/>
    <property type="match status" value="1"/>
</dbReference>
<dbReference type="InterPro" id="IPR023293">
    <property type="entry name" value="dGTP_triP_hydro_central_sf"/>
</dbReference>
<dbReference type="InterPro" id="IPR006674">
    <property type="entry name" value="HD_domain"/>
</dbReference>
<comment type="caution">
    <text evidence="3">The sequence shown here is derived from an EMBL/GenBank/DDBJ whole genome shotgun (WGS) entry which is preliminary data.</text>
</comment>
<sequence length="454" mass="50465">MSQQIMSWQQLLSSQRLQGMSRHGIDDVGRSPFHKDHDRVVFSGSFRRMGRKTQVHPLAENDHIHTRLTHSLEVSCVGRSLGMMVADSLQHHLPDNISPADLGVIVQSACLAHDIGNPPFGHAGEYAIRDWFLQAEKQGRLDGLTPEQKADLITFEGNAQGFRMVTQVEYNQFAGGMKLTYATLGTFLKYPWTATYASSPDNTKSAGKFSCYQTELPMLQETAKALGLIQLADQRWCRHPLVYLVEAADDLCYALLDLEDGLEMEILAYQEVEGLLLQIAGSEPEGYRRLAKASNRRRVAALRGAAMEQVVAAVSKAFVEHQEELLAGRFNRDLIDACPPDIAQGVAQAKRMAQQRIFDHPRKAKLEIGAYTTLGVLLENFCGAVDELSLLKETGSDAPLSFKHKRVLSLIGENIPDTGWSRYEAYRRVLDFIGGMTDNYAVDLAQEMGGRLNG</sequence>
<dbReference type="SUPFAM" id="SSF109604">
    <property type="entry name" value="HD-domain/PDEase-like"/>
    <property type="match status" value="1"/>
</dbReference>
<dbReference type="SMART" id="SM00471">
    <property type="entry name" value="HDc"/>
    <property type="match status" value="1"/>
</dbReference>
<evidence type="ECO:0000256" key="1">
    <source>
        <dbReference type="ARBA" id="ARBA00022801"/>
    </source>
</evidence>
<dbReference type="InterPro" id="IPR003607">
    <property type="entry name" value="HD/PDEase_dom"/>
</dbReference>
<dbReference type="NCBIfam" id="NF002205">
    <property type="entry name" value="PRK01096.1"/>
    <property type="match status" value="1"/>
</dbReference>
<name>A0A1T1HBT7_OCELI</name>
<dbReference type="Pfam" id="PF01966">
    <property type="entry name" value="HD"/>
    <property type="match status" value="1"/>
</dbReference>
<dbReference type="InterPro" id="IPR006261">
    <property type="entry name" value="dGTPase"/>
</dbReference>
<dbReference type="GO" id="GO:0008832">
    <property type="term" value="F:dGTPase activity"/>
    <property type="evidence" value="ECO:0007669"/>
    <property type="project" value="TreeGrafter"/>
</dbReference>
<dbReference type="NCBIfam" id="TIGR01353">
    <property type="entry name" value="dGTP_triPase"/>
    <property type="match status" value="1"/>
</dbReference>
<dbReference type="AlphaFoldDB" id="A0A1T1HBT7"/>
<dbReference type="PANTHER" id="PTHR11373">
    <property type="entry name" value="DEOXYNUCLEOSIDE TRIPHOSPHATE TRIPHOSPHOHYDROLASE"/>
    <property type="match status" value="1"/>
</dbReference>
<organism evidence="3 4">
    <name type="scientific">Oceanospirillum linum</name>
    <dbReference type="NCBI Taxonomy" id="966"/>
    <lineage>
        <taxon>Bacteria</taxon>
        <taxon>Pseudomonadati</taxon>
        <taxon>Pseudomonadota</taxon>
        <taxon>Gammaproteobacteria</taxon>
        <taxon>Oceanospirillales</taxon>
        <taxon>Oceanospirillaceae</taxon>
        <taxon>Oceanospirillum</taxon>
    </lineage>
</organism>
<dbReference type="Gene3D" id="1.10.3410.10">
    <property type="entry name" value="putative deoxyguanosinetriphosphate triphosphohydrolase like domain"/>
    <property type="match status" value="1"/>
</dbReference>
<keyword evidence="1" id="KW-0378">Hydrolase</keyword>
<dbReference type="EMBL" id="MTSD02000003">
    <property type="protein sequence ID" value="OOV87311.1"/>
    <property type="molecule type" value="Genomic_DNA"/>
</dbReference>
<accession>A0A1T1HBT7</accession>
<dbReference type="PROSITE" id="PS51831">
    <property type="entry name" value="HD"/>
    <property type="match status" value="1"/>
</dbReference>
<proteinExistence type="predicted"/>
<dbReference type="InterPro" id="IPR050135">
    <property type="entry name" value="dGTPase-like"/>
</dbReference>
<dbReference type="STRING" id="966.BTA35_0210095"/>
<protein>
    <submittedName>
        <fullName evidence="3">Deoxyguanosinetriphosphate triphosphohydrolase</fullName>
    </submittedName>
</protein>
<reference evidence="3" key="1">
    <citation type="submission" date="2017-02" db="EMBL/GenBank/DDBJ databases">
        <title>Draft Genome Sequence of the Salt Water Bacterium Oceanospirillum linum ATCC 11336.</title>
        <authorList>
            <person name="Trachtenberg A.M."/>
            <person name="Carney J.G."/>
            <person name="Linnane J.D."/>
            <person name="Rheaume B.A."/>
            <person name="Pitts N.L."/>
            <person name="Mykles D.L."/>
            <person name="Maclea K.S."/>
        </authorList>
    </citation>
    <scope>NUCLEOTIDE SEQUENCE [LARGE SCALE GENOMIC DNA]</scope>
    <source>
        <strain evidence="3">ATCC 11336</strain>
    </source>
</reference>
<evidence type="ECO:0000313" key="4">
    <source>
        <dbReference type="Proteomes" id="UP000190064"/>
    </source>
</evidence>
<dbReference type="CDD" id="cd00077">
    <property type="entry name" value="HDc"/>
    <property type="match status" value="1"/>
</dbReference>
<feature type="domain" description="HD" evidence="2">
    <location>
        <begin position="67"/>
        <end position="254"/>
    </location>
</feature>
<dbReference type="InterPro" id="IPR027432">
    <property type="entry name" value="dGTP_triphosphohydrolase_C"/>
</dbReference>
<dbReference type="GO" id="GO:0006203">
    <property type="term" value="P:dGTP catabolic process"/>
    <property type="evidence" value="ECO:0007669"/>
    <property type="project" value="TreeGrafter"/>
</dbReference>
<gene>
    <name evidence="3" type="ORF">BTA35_0210095</name>
</gene>
<keyword evidence="4" id="KW-1185">Reference proteome</keyword>